<name>A0AAU1TXC4_9ACTN</name>
<accession>A0AAU1TXC4</accession>
<dbReference type="EMBL" id="CP108195">
    <property type="protein sequence ID" value="WTS10275.1"/>
    <property type="molecule type" value="Genomic_DNA"/>
</dbReference>
<dbReference type="InterPro" id="IPR006016">
    <property type="entry name" value="UspA"/>
</dbReference>
<organism evidence="3">
    <name type="scientific">Streptomyces sp. NBC_00119</name>
    <dbReference type="NCBI Taxonomy" id="2975659"/>
    <lineage>
        <taxon>Bacteria</taxon>
        <taxon>Bacillati</taxon>
        <taxon>Actinomycetota</taxon>
        <taxon>Actinomycetes</taxon>
        <taxon>Kitasatosporales</taxon>
        <taxon>Streptomycetaceae</taxon>
        <taxon>Streptomyces</taxon>
    </lineage>
</organism>
<evidence type="ECO:0000259" key="2">
    <source>
        <dbReference type="Pfam" id="PF00582"/>
    </source>
</evidence>
<feature type="domain" description="UspA" evidence="2">
    <location>
        <begin position="150"/>
        <end position="290"/>
    </location>
</feature>
<proteinExistence type="inferred from homology"/>
<dbReference type="AlphaFoldDB" id="A0AAU1TXC4"/>
<reference evidence="3" key="1">
    <citation type="submission" date="2022-10" db="EMBL/GenBank/DDBJ databases">
        <title>The complete genomes of actinobacterial strains from the NBC collection.</title>
        <authorList>
            <person name="Joergensen T.S."/>
            <person name="Alvarez Arevalo M."/>
            <person name="Sterndorff E.B."/>
            <person name="Faurdal D."/>
            <person name="Vuksanovic O."/>
            <person name="Mourched A.-S."/>
            <person name="Charusanti P."/>
            <person name="Shaw S."/>
            <person name="Blin K."/>
            <person name="Weber T."/>
        </authorList>
    </citation>
    <scope>NUCLEOTIDE SEQUENCE</scope>
    <source>
        <strain evidence="3">NBC_00119</strain>
    </source>
</reference>
<dbReference type="Gene3D" id="3.40.50.620">
    <property type="entry name" value="HUPs"/>
    <property type="match status" value="2"/>
</dbReference>
<gene>
    <name evidence="3" type="ORF">OHU69_03805</name>
</gene>
<dbReference type="InterPro" id="IPR006015">
    <property type="entry name" value="Universal_stress_UspA"/>
</dbReference>
<evidence type="ECO:0000256" key="1">
    <source>
        <dbReference type="ARBA" id="ARBA00008791"/>
    </source>
</evidence>
<dbReference type="Pfam" id="PF00582">
    <property type="entry name" value="Usp"/>
    <property type="match status" value="2"/>
</dbReference>
<sequence length="293" mass="31627">MELPLVVGVDGSESSMRAVDWAADEAVLRGVPLRLVYASLWERYEGAALAETLGRSSEQVLADDILDTAARRAHHRDSGLKVATEVLPEDAVSALLHEGRNACALVLGSRGRSGVAELLLGSVCLAVAARADCPVFVLRGSHDNQARTGMLHTIALGVGEEQQNSEAVRFAFQEAQRRGATLDAVRAWRCPAYESVEHPLLAGEPARLHEERAVEILESALSEFAAEYPSVEVRRRTAEGPARRVLLDASMRADLLVVGALRRRGHLGLQLGQVAHTALHHSRCPVAVVPQWG</sequence>
<dbReference type="PRINTS" id="PR01438">
    <property type="entry name" value="UNVRSLSTRESS"/>
</dbReference>
<dbReference type="InterPro" id="IPR014729">
    <property type="entry name" value="Rossmann-like_a/b/a_fold"/>
</dbReference>
<evidence type="ECO:0000313" key="3">
    <source>
        <dbReference type="EMBL" id="WTS10275.1"/>
    </source>
</evidence>
<dbReference type="PANTHER" id="PTHR46268">
    <property type="entry name" value="STRESS RESPONSE PROTEIN NHAX"/>
    <property type="match status" value="1"/>
</dbReference>
<feature type="domain" description="UspA" evidence="2">
    <location>
        <begin position="5"/>
        <end position="139"/>
    </location>
</feature>
<comment type="similarity">
    <text evidence="1">Belongs to the universal stress protein A family.</text>
</comment>
<dbReference type="PANTHER" id="PTHR46268:SF6">
    <property type="entry name" value="UNIVERSAL STRESS PROTEIN UP12"/>
    <property type="match status" value="1"/>
</dbReference>
<dbReference type="SUPFAM" id="SSF52402">
    <property type="entry name" value="Adenine nucleotide alpha hydrolases-like"/>
    <property type="match status" value="2"/>
</dbReference>
<protein>
    <submittedName>
        <fullName evidence="3">Universal stress protein</fullName>
    </submittedName>
</protein>